<dbReference type="AlphaFoldDB" id="A0AA40BMU0"/>
<organism evidence="1 2">
    <name type="scientific">Apiosordaria backusii</name>
    <dbReference type="NCBI Taxonomy" id="314023"/>
    <lineage>
        <taxon>Eukaryota</taxon>
        <taxon>Fungi</taxon>
        <taxon>Dikarya</taxon>
        <taxon>Ascomycota</taxon>
        <taxon>Pezizomycotina</taxon>
        <taxon>Sordariomycetes</taxon>
        <taxon>Sordariomycetidae</taxon>
        <taxon>Sordariales</taxon>
        <taxon>Lasiosphaeriaceae</taxon>
        <taxon>Apiosordaria</taxon>
    </lineage>
</organism>
<dbReference type="Proteomes" id="UP001172159">
    <property type="component" value="Unassembled WGS sequence"/>
</dbReference>
<sequence>MKREQEKREGGKEEEKGTEDKERYIYINWEVDILDTGSTEFSSTSRFTAMAHQVGKLQFKTRASVFVLEALGVFRNVKEIYIVCTDRFREWHFLLGRKWPCGVENVTLVDGTVGEEAERKMLRLADLGEYVNEENKRLGALFKEMMDNKEMMEMFWKAGAFDCFCEGRNRSDRSYDPAYRPLLAQDDTMILCRSGSHIVRTVADLVMGYRYQPIGSV</sequence>
<protein>
    <submittedName>
        <fullName evidence="1">Uncharacterized protein</fullName>
    </submittedName>
</protein>
<gene>
    <name evidence="1" type="ORF">B0T21DRAFT_364332</name>
</gene>
<keyword evidence="2" id="KW-1185">Reference proteome</keyword>
<accession>A0AA40BMU0</accession>
<reference evidence="1" key="1">
    <citation type="submission" date="2023-06" db="EMBL/GenBank/DDBJ databases">
        <title>Genome-scale phylogeny and comparative genomics of the fungal order Sordariales.</title>
        <authorList>
            <consortium name="Lawrence Berkeley National Laboratory"/>
            <person name="Hensen N."/>
            <person name="Bonometti L."/>
            <person name="Westerberg I."/>
            <person name="Brannstrom I.O."/>
            <person name="Guillou S."/>
            <person name="Cros-Aarteil S."/>
            <person name="Calhoun S."/>
            <person name="Haridas S."/>
            <person name="Kuo A."/>
            <person name="Mondo S."/>
            <person name="Pangilinan J."/>
            <person name="Riley R."/>
            <person name="Labutti K."/>
            <person name="Andreopoulos B."/>
            <person name="Lipzen A."/>
            <person name="Chen C."/>
            <person name="Yanf M."/>
            <person name="Daum C."/>
            <person name="Ng V."/>
            <person name="Clum A."/>
            <person name="Steindorff A."/>
            <person name="Ohm R."/>
            <person name="Martin F."/>
            <person name="Silar P."/>
            <person name="Natvig D."/>
            <person name="Lalanne C."/>
            <person name="Gautier V."/>
            <person name="Ament-Velasquez S.L."/>
            <person name="Kruys A."/>
            <person name="Hutchinson M.I."/>
            <person name="Powell A.J."/>
            <person name="Barry K."/>
            <person name="Miller A.N."/>
            <person name="Grigoriev I.V."/>
            <person name="Debuchy R."/>
            <person name="Gladieux P."/>
            <person name="Thoren M.H."/>
            <person name="Johannesson H."/>
        </authorList>
    </citation>
    <scope>NUCLEOTIDE SEQUENCE</scope>
    <source>
        <strain evidence="1">CBS 540.89</strain>
    </source>
</reference>
<proteinExistence type="predicted"/>
<name>A0AA40BMU0_9PEZI</name>
<dbReference type="EMBL" id="JAUKTV010000005">
    <property type="protein sequence ID" value="KAK0737054.1"/>
    <property type="molecule type" value="Genomic_DNA"/>
</dbReference>
<comment type="caution">
    <text evidence="1">The sequence shown here is derived from an EMBL/GenBank/DDBJ whole genome shotgun (WGS) entry which is preliminary data.</text>
</comment>
<evidence type="ECO:0000313" key="1">
    <source>
        <dbReference type="EMBL" id="KAK0737054.1"/>
    </source>
</evidence>
<evidence type="ECO:0000313" key="2">
    <source>
        <dbReference type="Proteomes" id="UP001172159"/>
    </source>
</evidence>